<gene>
    <name evidence="1" type="ORF">CSKR_106100</name>
</gene>
<name>A0A3R7JZB0_CLOSI</name>
<keyword evidence="2" id="KW-1185">Reference proteome</keyword>
<proteinExistence type="predicted"/>
<dbReference type="AlphaFoldDB" id="A0A3R7JZB0"/>
<reference evidence="1 2" key="1">
    <citation type="journal article" date="2018" name="Biotechnol. Adv.">
        <title>Improved genomic resources and new bioinformatic workflow for the carcinogenic parasite Clonorchis sinensis: Biotechnological implications.</title>
        <authorList>
            <person name="Wang D."/>
            <person name="Korhonen P.K."/>
            <person name="Gasser R.B."/>
            <person name="Young N.D."/>
        </authorList>
    </citation>
    <scope>NUCLEOTIDE SEQUENCE [LARGE SCALE GENOMIC DNA]</scope>
    <source>
        <strain evidence="1">Cs-k2</strain>
    </source>
</reference>
<organism evidence="1 2">
    <name type="scientific">Clonorchis sinensis</name>
    <name type="common">Chinese liver fluke</name>
    <dbReference type="NCBI Taxonomy" id="79923"/>
    <lineage>
        <taxon>Eukaryota</taxon>
        <taxon>Metazoa</taxon>
        <taxon>Spiralia</taxon>
        <taxon>Lophotrochozoa</taxon>
        <taxon>Platyhelminthes</taxon>
        <taxon>Trematoda</taxon>
        <taxon>Digenea</taxon>
        <taxon>Opisthorchiida</taxon>
        <taxon>Opisthorchiata</taxon>
        <taxon>Opisthorchiidae</taxon>
        <taxon>Clonorchis</taxon>
    </lineage>
</organism>
<reference evidence="1 2" key="2">
    <citation type="journal article" date="2021" name="Genomics">
        <title>High-quality reference genome for Clonorchis sinensis.</title>
        <authorList>
            <person name="Young N.D."/>
            <person name="Stroehlein A.J."/>
            <person name="Kinkar L."/>
            <person name="Wang T."/>
            <person name="Sohn W.M."/>
            <person name="Chang B.C.H."/>
            <person name="Kaur P."/>
            <person name="Weisz D."/>
            <person name="Dudchenko O."/>
            <person name="Aiden E.L."/>
            <person name="Korhonen P.K."/>
            <person name="Gasser R.B."/>
        </authorList>
    </citation>
    <scope>NUCLEOTIDE SEQUENCE [LARGE SCALE GENOMIC DNA]</scope>
    <source>
        <strain evidence="1">Cs-k2</strain>
    </source>
</reference>
<dbReference type="InParanoid" id="A0A3R7JZB0"/>
<sequence length="105" mass="11502">MPSPPKSLPSTSTVMDSTTLVFNTGASLPYKHESLVVKKRIKVDKEGTWCLPFLTLIQTIWAKTDNNAIGVHLQPYLAAPPTRHSGGHVVPIPGSEQHRQHPNLS</sequence>
<dbReference type="Proteomes" id="UP000286415">
    <property type="component" value="Unassembled WGS sequence"/>
</dbReference>
<evidence type="ECO:0000313" key="2">
    <source>
        <dbReference type="Proteomes" id="UP000286415"/>
    </source>
</evidence>
<evidence type="ECO:0000313" key="1">
    <source>
        <dbReference type="EMBL" id="KAG5446165.1"/>
    </source>
</evidence>
<accession>A0A3R7JZB0</accession>
<comment type="caution">
    <text evidence="1">The sequence shown here is derived from an EMBL/GenBank/DDBJ whole genome shotgun (WGS) entry which is preliminary data.</text>
</comment>
<dbReference type="EMBL" id="NIRI02000056">
    <property type="protein sequence ID" value="KAG5446165.1"/>
    <property type="molecule type" value="Genomic_DNA"/>
</dbReference>
<protein>
    <submittedName>
        <fullName evidence="1">Uncharacterized protein</fullName>
    </submittedName>
</protein>